<dbReference type="KEGG" id="csil:CBE74_02825"/>
<evidence type="ECO:0000313" key="3">
    <source>
        <dbReference type="Proteomes" id="UP000195652"/>
    </source>
</evidence>
<keyword evidence="3" id="KW-1185">Reference proteome</keyword>
<proteinExistence type="predicted"/>
<keyword evidence="1" id="KW-0175">Coiled coil</keyword>
<reference evidence="2 3" key="1">
    <citation type="journal article" date="2014" name="BMC Vet. Res.">
        <title>First report of Corynebacterium pseudotuberculosis from caseous lymphadenitis lesions in Black Alentejano pig (Sus scrofa domesticus).</title>
        <authorList>
            <person name="Oliveira M."/>
            <person name="Barroco C."/>
            <person name="Mottola C."/>
            <person name="Santos R."/>
            <person name="Lemsaddek A."/>
            <person name="Tavares L."/>
            <person name="Semedo-Lemsaddek T."/>
        </authorList>
    </citation>
    <scope>NUCLEOTIDE SEQUENCE [LARGE SCALE GENOMIC DNA]</scope>
    <source>
        <strain evidence="2 3">PO100/5</strain>
    </source>
</reference>
<protein>
    <recommendedName>
        <fullName evidence="4">Primosomal protein</fullName>
    </recommendedName>
</protein>
<evidence type="ECO:0000313" key="2">
    <source>
        <dbReference type="EMBL" id="ARU45610.1"/>
    </source>
</evidence>
<evidence type="ECO:0000256" key="1">
    <source>
        <dbReference type="SAM" id="Coils"/>
    </source>
</evidence>
<dbReference type="RefSeq" id="WP_087453464.1">
    <property type="nucleotide sequence ID" value="NZ_CP021417.2"/>
</dbReference>
<evidence type="ECO:0008006" key="4">
    <source>
        <dbReference type="Google" id="ProtNLM"/>
    </source>
</evidence>
<name>A0A7Y4LHZ6_9CORY</name>
<reference evidence="2 3" key="4">
    <citation type="journal article" date="2020" name="PLoS ONE">
        <title>Taxonomic classification of strain PO100/5 shows a broader geographic distribution and genetic markers of the recently described Corynebacterium silvaticum.</title>
        <authorList>
            <person name="Viana M.V.C."/>
            <person name="Profeta R."/>
            <person name="da Silva A.L."/>
            <person name="Hurtado R."/>
            <person name="Cerqueira J.C."/>
            <person name="Ribeiro B.F.S."/>
            <person name="Almeida M.O."/>
            <person name="Morais-Rodrigues F."/>
            <person name="Soares S.C."/>
            <person name="Oliveira M."/>
            <person name="Tavares L."/>
            <person name="Figueiredo H."/>
            <person name="Wattam A.R."/>
            <person name="Barh D."/>
            <person name="Ghosh P."/>
            <person name="Silva A."/>
            <person name="Azevedo V."/>
        </authorList>
    </citation>
    <scope>NUCLEOTIDE SEQUENCE [LARGE SCALE GENOMIC DNA]</scope>
    <source>
        <strain evidence="2 3">PO100/5</strain>
    </source>
</reference>
<dbReference type="GeneID" id="75007214"/>
<sequence length="411" mass="45332">MANKGIVPVKLSLTEGDFYTLWAPEWREHGAEWQAFLGKGDDLYVFTSPEEVLLFLESGTKHDLSDHPKWNSFNAGAANRVVPTARQEFDIVGTPQLLAERPSYDNVSAVARNFKIARSLGDVTGTTDILVFFSSHSILSNPERGVDHFAGENGLGEWSAIGRVVLSNWNAVVDSLDNLITVKDLTADSAAIDDAASRIAAAEEAARVAREKAEEQKKADAEKVDPYDTTPWAASGIDPIKVSIDGCTLYTLRTYVEAQPVFLGKFGEIFTFSSSKALLRWLVEHDDHDLAKVSTWEDLMVPLNAGELDVTVHSDNVYSFNGLARDINSSVEAVDTAQMARAYELLADAADWAADDSLNSYFLANPHMQDYISYMLGSSEISGYTPTPPFDDHAEGWKELETMLTKRFSKF</sequence>
<reference evidence="2 3" key="2">
    <citation type="journal article" date="2020" name="Antonie Van Leeuwenhoek">
        <title>Phylogenomic characterisation of a novel corynebacterial species pathogenic to animals.</title>
        <authorList>
            <person name="Moller J."/>
            <person name="Musella L."/>
            <person name="Melnikov V."/>
            <person name="Geissdorfer W."/>
            <person name="Burkovski A."/>
            <person name="Sangal V."/>
        </authorList>
    </citation>
    <scope>NUCLEOTIDE SEQUENCE [LARGE SCALE GENOMIC DNA]</scope>
    <source>
        <strain evidence="2 3">PO100/5</strain>
    </source>
</reference>
<organism evidence="2 3">
    <name type="scientific">Corynebacterium silvaticum</name>
    <dbReference type="NCBI Taxonomy" id="2320431"/>
    <lineage>
        <taxon>Bacteria</taxon>
        <taxon>Bacillati</taxon>
        <taxon>Actinomycetota</taxon>
        <taxon>Actinomycetes</taxon>
        <taxon>Mycobacteriales</taxon>
        <taxon>Corynebacteriaceae</taxon>
        <taxon>Corynebacterium</taxon>
    </lineage>
</organism>
<dbReference type="AlphaFoldDB" id="A0A7Y4LHZ6"/>
<dbReference type="Proteomes" id="UP000195652">
    <property type="component" value="Chromosome"/>
</dbReference>
<dbReference type="OrthoDB" id="3350465at2"/>
<accession>A0A7Y4LHZ6</accession>
<gene>
    <name evidence="2" type="ORF">CBE74_02825</name>
</gene>
<dbReference type="EMBL" id="CP021417">
    <property type="protein sequence ID" value="ARU45610.1"/>
    <property type="molecule type" value="Genomic_DNA"/>
</dbReference>
<feature type="coiled-coil region" evidence="1">
    <location>
        <begin position="192"/>
        <end position="219"/>
    </location>
</feature>
<reference evidence="2 3" key="3">
    <citation type="journal article" date="2020" name="Int. J. Syst. Evol. Microbiol.">
        <title>Corynebacterium silvaticum sp. nov., a unique group of NTTB corynebacteria in wild boar and roe deer.</title>
        <authorList>
            <person name="Dangel A."/>
            <person name="Berger A."/>
            <person name="Rau J."/>
            <person name="Eisenberg T."/>
            <person name="Kampfer P."/>
            <person name="Margos G."/>
            <person name="Contzen M."/>
            <person name="Busse H.J."/>
            <person name="Konrad R."/>
            <person name="Peters M."/>
            <person name="Sting R."/>
            <person name="Sing A."/>
        </authorList>
    </citation>
    <scope>NUCLEOTIDE SEQUENCE [LARGE SCALE GENOMIC DNA]</scope>
    <source>
        <strain evidence="2 3">PO100/5</strain>
    </source>
</reference>